<feature type="non-terminal residue" evidence="1">
    <location>
        <position position="62"/>
    </location>
</feature>
<name>A0ABR3EI95_9AGAR</name>
<proteinExistence type="predicted"/>
<reference evidence="1 2" key="1">
    <citation type="submission" date="2024-02" db="EMBL/GenBank/DDBJ databases">
        <title>A draft genome for the cacao thread blight pathogen Marasmius crinis-equi.</title>
        <authorList>
            <person name="Cohen S.P."/>
            <person name="Baruah I.K."/>
            <person name="Amoako-Attah I."/>
            <person name="Bukari Y."/>
            <person name="Meinhardt L.W."/>
            <person name="Bailey B.A."/>
        </authorList>
    </citation>
    <scope>NUCLEOTIDE SEQUENCE [LARGE SCALE GENOMIC DNA]</scope>
    <source>
        <strain evidence="1 2">GH-76</strain>
    </source>
</reference>
<gene>
    <name evidence="1" type="ORF">V5O48_019492</name>
</gene>
<comment type="caution">
    <text evidence="1">The sequence shown here is derived from an EMBL/GenBank/DDBJ whole genome shotgun (WGS) entry which is preliminary data.</text>
</comment>
<accession>A0ABR3EI95</accession>
<evidence type="ECO:0000313" key="1">
    <source>
        <dbReference type="EMBL" id="KAL0562593.1"/>
    </source>
</evidence>
<dbReference type="Proteomes" id="UP001465976">
    <property type="component" value="Unassembled WGS sequence"/>
</dbReference>
<keyword evidence="2" id="KW-1185">Reference proteome</keyword>
<dbReference type="EMBL" id="JBAHYK010005097">
    <property type="protein sequence ID" value="KAL0562593.1"/>
    <property type="molecule type" value="Genomic_DNA"/>
</dbReference>
<sequence length="62" mass="6929">VRYKLLTLLIGPNTQLPLGAFKFRQVTIAPTTNGDPGWITVPSESSDFHNSMANLAREQMKR</sequence>
<feature type="non-terminal residue" evidence="1">
    <location>
        <position position="1"/>
    </location>
</feature>
<protein>
    <submittedName>
        <fullName evidence="1">Uncharacterized protein</fullName>
    </submittedName>
</protein>
<evidence type="ECO:0000313" key="2">
    <source>
        <dbReference type="Proteomes" id="UP001465976"/>
    </source>
</evidence>
<organism evidence="1 2">
    <name type="scientific">Marasmius crinis-equi</name>
    <dbReference type="NCBI Taxonomy" id="585013"/>
    <lineage>
        <taxon>Eukaryota</taxon>
        <taxon>Fungi</taxon>
        <taxon>Dikarya</taxon>
        <taxon>Basidiomycota</taxon>
        <taxon>Agaricomycotina</taxon>
        <taxon>Agaricomycetes</taxon>
        <taxon>Agaricomycetidae</taxon>
        <taxon>Agaricales</taxon>
        <taxon>Marasmiineae</taxon>
        <taxon>Marasmiaceae</taxon>
        <taxon>Marasmius</taxon>
    </lineage>
</organism>